<gene>
    <name evidence="1" type="ORF">Pfra01_003014500</name>
</gene>
<protein>
    <submittedName>
        <fullName evidence="1">Unnamed protein product</fullName>
    </submittedName>
</protein>
<keyword evidence="2" id="KW-1185">Reference proteome</keyword>
<comment type="caution">
    <text evidence="1">The sequence shown here is derived from an EMBL/GenBank/DDBJ whole genome shotgun (WGS) entry which is preliminary data.</text>
</comment>
<proteinExistence type="predicted"/>
<accession>A0A9W6YNP2</accession>
<dbReference type="AlphaFoldDB" id="A0A9W6YNP2"/>
<name>A0A9W6YNP2_9STRA</name>
<dbReference type="EMBL" id="BSXT01019009">
    <property type="protein sequence ID" value="GMG17414.1"/>
    <property type="molecule type" value="Genomic_DNA"/>
</dbReference>
<evidence type="ECO:0000313" key="2">
    <source>
        <dbReference type="Proteomes" id="UP001165121"/>
    </source>
</evidence>
<sequence>MLHAEHVYWMGATFPDEDALVIDLATPFGWFGSQAFYSAFGRAITWLVSANSPASVSKSSDNDAFFGYKWGDDHILIEPDRDSRLEFG</sequence>
<evidence type="ECO:0000313" key="1">
    <source>
        <dbReference type="EMBL" id="GMG17414.1"/>
    </source>
</evidence>
<dbReference type="OrthoDB" id="128454at2759"/>
<reference evidence="1" key="1">
    <citation type="submission" date="2023-04" db="EMBL/GenBank/DDBJ databases">
        <title>Phytophthora fragariaefolia NBRC 109709.</title>
        <authorList>
            <person name="Ichikawa N."/>
            <person name="Sato H."/>
            <person name="Tonouchi N."/>
        </authorList>
    </citation>
    <scope>NUCLEOTIDE SEQUENCE</scope>
    <source>
        <strain evidence="1">NBRC 109709</strain>
    </source>
</reference>
<organism evidence="1 2">
    <name type="scientific">Phytophthora fragariaefolia</name>
    <dbReference type="NCBI Taxonomy" id="1490495"/>
    <lineage>
        <taxon>Eukaryota</taxon>
        <taxon>Sar</taxon>
        <taxon>Stramenopiles</taxon>
        <taxon>Oomycota</taxon>
        <taxon>Peronosporomycetes</taxon>
        <taxon>Peronosporales</taxon>
        <taxon>Peronosporaceae</taxon>
        <taxon>Phytophthora</taxon>
    </lineage>
</organism>
<dbReference type="Proteomes" id="UP001165121">
    <property type="component" value="Unassembled WGS sequence"/>
</dbReference>